<dbReference type="Proteomes" id="UP001234297">
    <property type="component" value="Chromosome 4"/>
</dbReference>
<proteinExistence type="predicted"/>
<accession>A0ACC2KDL6</accession>
<name>A0ACC2KDL6_PERAE</name>
<dbReference type="EMBL" id="CM056812">
    <property type="protein sequence ID" value="KAJ8619196.1"/>
    <property type="molecule type" value="Genomic_DNA"/>
</dbReference>
<sequence>MAHNLHSSLKCELKIIKAKNLEFVPTGNLFVRYYLVDGKGSRIKLNTREVASTCDPLWNEHICLECQGATDTVGGLGDQRVVFELRWRSSAPVIGRIVRSKLLGRAEMAWKDVLESMDLSIEKWVTLDIGHGAVVGLKPPALRLGMKVGIVEEKGRVVGSSRWKECSCRHCAYGRDEEIFAIAAALTVI</sequence>
<reference evidence="1 2" key="1">
    <citation type="journal article" date="2022" name="Hortic Res">
        <title>A haplotype resolved chromosomal level avocado genome allows analysis of novel avocado genes.</title>
        <authorList>
            <person name="Nath O."/>
            <person name="Fletcher S.J."/>
            <person name="Hayward A."/>
            <person name="Shaw L.M."/>
            <person name="Masouleh A.K."/>
            <person name="Furtado A."/>
            <person name="Henry R.J."/>
            <person name="Mitter N."/>
        </authorList>
    </citation>
    <scope>NUCLEOTIDE SEQUENCE [LARGE SCALE GENOMIC DNA]</scope>
    <source>
        <strain evidence="2">cv. Hass</strain>
    </source>
</reference>
<comment type="caution">
    <text evidence="1">The sequence shown here is derived from an EMBL/GenBank/DDBJ whole genome shotgun (WGS) entry which is preliminary data.</text>
</comment>
<gene>
    <name evidence="1" type="ORF">MRB53_015382</name>
</gene>
<organism evidence="1 2">
    <name type="scientific">Persea americana</name>
    <name type="common">Avocado</name>
    <dbReference type="NCBI Taxonomy" id="3435"/>
    <lineage>
        <taxon>Eukaryota</taxon>
        <taxon>Viridiplantae</taxon>
        <taxon>Streptophyta</taxon>
        <taxon>Embryophyta</taxon>
        <taxon>Tracheophyta</taxon>
        <taxon>Spermatophyta</taxon>
        <taxon>Magnoliopsida</taxon>
        <taxon>Magnoliidae</taxon>
        <taxon>Laurales</taxon>
        <taxon>Lauraceae</taxon>
        <taxon>Persea</taxon>
    </lineage>
</organism>
<evidence type="ECO:0000313" key="2">
    <source>
        <dbReference type="Proteomes" id="UP001234297"/>
    </source>
</evidence>
<evidence type="ECO:0000313" key="1">
    <source>
        <dbReference type="EMBL" id="KAJ8619196.1"/>
    </source>
</evidence>
<keyword evidence="2" id="KW-1185">Reference proteome</keyword>
<protein>
    <submittedName>
        <fullName evidence="1">Uncharacterized protein</fullName>
    </submittedName>
</protein>